<feature type="binding site" evidence="6">
    <location>
        <position position="160"/>
    </location>
    <ligand>
        <name>cob(II)alamin</name>
        <dbReference type="ChEBI" id="CHEBI:16304"/>
    </ligand>
</feature>
<keyword evidence="3 6" id="KW-0819">tRNA processing</keyword>
<dbReference type="Gene3D" id="1.25.10.10">
    <property type="entry name" value="Leucine-rich Repeat Variant"/>
    <property type="match status" value="1"/>
</dbReference>
<keyword evidence="6" id="KW-0846">Cobalamin</keyword>
<dbReference type="SUPFAM" id="SSF48371">
    <property type="entry name" value="ARM repeat"/>
    <property type="match status" value="1"/>
</dbReference>
<feature type="binding site" evidence="6">
    <location>
        <position position="190"/>
    </location>
    <ligand>
        <name>[4Fe-4S] cluster</name>
        <dbReference type="ChEBI" id="CHEBI:49883"/>
        <label>1</label>
    </ligand>
</feature>
<dbReference type="GO" id="GO:0052693">
    <property type="term" value="F:epoxyqueuosine reductase activity"/>
    <property type="evidence" value="ECO:0007669"/>
    <property type="project" value="UniProtKB-UniRule"/>
</dbReference>
<keyword evidence="9" id="KW-1185">Reference proteome</keyword>
<dbReference type="GO" id="GO:0051539">
    <property type="term" value="F:4 iron, 4 sulfur cluster binding"/>
    <property type="evidence" value="ECO:0007669"/>
    <property type="project" value="UniProtKB-KW"/>
</dbReference>
<feature type="binding site" evidence="6">
    <location>
        <position position="171"/>
    </location>
    <ligand>
        <name>cob(II)alamin</name>
        <dbReference type="ChEBI" id="CHEBI:16304"/>
    </ligand>
</feature>
<feature type="domain" description="4Fe-4S ferredoxin-type" evidence="7">
    <location>
        <begin position="181"/>
        <end position="210"/>
    </location>
</feature>
<dbReference type="InterPro" id="IPR011989">
    <property type="entry name" value="ARM-like"/>
</dbReference>
<dbReference type="GO" id="GO:0005737">
    <property type="term" value="C:cytoplasm"/>
    <property type="evidence" value="ECO:0007669"/>
    <property type="project" value="UniProtKB-SubCell"/>
</dbReference>
<feature type="binding site" evidence="6">
    <location>
        <position position="193"/>
    </location>
    <ligand>
        <name>[4Fe-4S] cluster</name>
        <dbReference type="ChEBI" id="CHEBI:49883"/>
        <label>1</label>
    </ligand>
</feature>
<gene>
    <name evidence="6 8" type="primary">queG</name>
    <name evidence="8" type="ORF">GCM10011499_04120</name>
</gene>
<feature type="binding site" evidence="6">
    <location>
        <position position="225"/>
    </location>
    <ligand>
        <name>tRNA</name>
        <dbReference type="ChEBI" id="CHEBI:17843"/>
    </ligand>
</feature>
<proteinExistence type="inferred from homology"/>
<keyword evidence="5 6" id="KW-0560">Oxidoreductase</keyword>
<comment type="caution">
    <text evidence="6">Lacks conserved residue(s) required for the propagation of feature annotation.</text>
</comment>
<comment type="function">
    <text evidence="6">Catalyzes the conversion of epoxyqueuosine (oQ) to queuosine (Q), which is a hypermodified base found in the wobble positions of tRNA(Asp), tRNA(Asn), tRNA(His) and tRNA(Tyr).</text>
</comment>
<keyword evidence="4 6" id="KW-0671">Queuosine biosynthesis</keyword>
<feature type="binding site" evidence="6">
    <location>
        <begin position="243"/>
        <end position="244"/>
    </location>
    <ligand>
        <name>cob(II)alamin</name>
        <dbReference type="ChEBI" id="CHEBI:16304"/>
    </ligand>
</feature>
<dbReference type="PANTHER" id="PTHR30002">
    <property type="entry name" value="EPOXYQUEUOSINE REDUCTASE"/>
    <property type="match status" value="1"/>
</dbReference>
<dbReference type="RefSeq" id="WP_127073538.1">
    <property type="nucleotide sequence ID" value="NZ_BMKB01000001.1"/>
</dbReference>
<dbReference type="EMBL" id="BMKB01000001">
    <property type="protein sequence ID" value="GGA37914.1"/>
    <property type="molecule type" value="Genomic_DNA"/>
</dbReference>
<dbReference type="InterPro" id="IPR016024">
    <property type="entry name" value="ARM-type_fold"/>
</dbReference>
<keyword evidence="6" id="KW-0411">Iron-sulfur</keyword>
<comment type="similarity">
    <text evidence="6">Belongs to the QueG family.</text>
</comment>
<feature type="binding site" evidence="6">
    <location>
        <position position="250"/>
    </location>
    <ligand>
        <name>[4Fe-4S] cluster</name>
        <dbReference type="ChEBI" id="CHEBI:49883"/>
        <label>1</label>
    </ligand>
</feature>
<dbReference type="PROSITE" id="PS51379">
    <property type="entry name" value="4FE4S_FER_2"/>
    <property type="match status" value="1"/>
</dbReference>
<feature type="binding site" evidence="6">
    <location>
        <position position="136"/>
    </location>
    <ligand>
        <name>cob(II)alamin</name>
        <dbReference type="ChEBI" id="CHEBI:16304"/>
    </ligand>
</feature>
<dbReference type="GO" id="GO:0031419">
    <property type="term" value="F:cobalamin binding"/>
    <property type="evidence" value="ECO:0007669"/>
    <property type="project" value="UniProtKB-KW"/>
</dbReference>
<comment type="pathway">
    <text evidence="6">tRNA modification; tRNA-queuosine biosynthesis.</text>
</comment>
<feature type="binding site" evidence="6">
    <location>
        <position position="243"/>
    </location>
    <ligand>
        <name>[4Fe-4S] cluster</name>
        <dbReference type="ChEBI" id="CHEBI:49883"/>
        <label>2</label>
    </ligand>
</feature>
<keyword evidence="1 6" id="KW-0004">4Fe-4S</keyword>
<organism evidence="8 9">
    <name type="scientific">Pelagibacterium lentulum</name>
    <dbReference type="NCBI Taxonomy" id="2029865"/>
    <lineage>
        <taxon>Bacteria</taxon>
        <taxon>Pseudomonadati</taxon>
        <taxon>Pseudomonadota</taxon>
        <taxon>Alphaproteobacteria</taxon>
        <taxon>Hyphomicrobiales</taxon>
        <taxon>Devosiaceae</taxon>
        <taxon>Pelagibacterium</taxon>
    </lineage>
</organism>
<evidence type="ECO:0000259" key="7">
    <source>
        <dbReference type="PROSITE" id="PS51379"/>
    </source>
</evidence>
<feature type="binding site" evidence="6">
    <location>
        <position position="200"/>
    </location>
    <ligand>
        <name>[4Fe-4S] cluster</name>
        <dbReference type="ChEBI" id="CHEBI:49883"/>
        <label>2</label>
    </ligand>
</feature>
<dbReference type="PANTHER" id="PTHR30002:SF4">
    <property type="entry name" value="EPOXYQUEUOSINE REDUCTASE"/>
    <property type="match status" value="1"/>
</dbReference>
<dbReference type="AlphaFoldDB" id="A0A916VV09"/>
<dbReference type="OrthoDB" id="9784571at2"/>
<dbReference type="SUPFAM" id="SSF46548">
    <property type="entry name" value="alpha-helical ferredoxin"/>
    <property type="match status" value="1"/>
</dbReference>
<dbReference type="NCBIfam" id="TIGR00276">
    <property type="entry name" value="tRNA epoxyqueuosine(34) reductase QueG"/>
    <property type="match status" value="1"/>
</dbReference>
<feature type="binding site" evidence="6">
    <location>
        <position position="216"/>
    </location>
    <ligand>
        <name>[4Fe-4S] cluster</name>
        <dbReference type="ChEBI" id="CHEBI:49883"/>
        <label>2</label>
    </ligand>
</feature>
<dbReference type="Gene3D" id="3.30.70.20">
    <property type="match status" value="1"/>
</dbReference>
<evidence type="ECO:0000313" key="9">
    <source>
        <dbReference type="Proteomes" id="UP000596977"/>
    </source>
</evidence>
<keyword evidence="6" id="KW-0408">Iron</keyword>
<feature type="binding site" evidence="6">
    <location>
        <position position="246"/>
    </location>
    <ligand>
        <name>[4Fe-4S] cluster</name>
        <dbReference type="ChEBI" id="CHEBI:49883"/>
        <label>2</label>
    </ligand>
</feature>
<comment type="catalytic activity">
    <reaction evidence="6">
        <text>epoxyqueuosine(34) in tRNA + AH2 = queuosine(34) in tRNA + A + H2O</text>
        <dbReference type="Rhea" id="RHEA:32159"/>
        <dbReference type="Rhea" id="RHEA-COMP:18571"/>
        <dbReference type="Rhea" id="RHEA-COMP:18582"/>
        <dbReference type="ChEBI" id="CHEBI:13193"/>
        <dbReference type="ChEBI" id="CHEBI:15377"/>
        <dbReference type="ChEBI" id="CHEBI:17499"/>
        <dbReference type="ChEBI" id="CHEBI:194431"/>
        <dbReference type="ChEBI" id="CHEBI:194443"/>
        <dbReference type="EC" id="1.17.99.6"/>
    </reaction>
</comment>
<dbReference type="GO" id="GO:0008616">
    <property type="term" value="P:tRNA queuosine(34) biosynthetic process"/>
    <property type="evidence" value="ECO:0007669"/>
    <property type="project" value="UniProtKB-UniRule"/>
</dbReference>
<keyword evidence="2 6" id="KW-0963">Cytoplasm</keyword>
<accession>A0A916VV09</accession>
<dbReference type="EC" id="1.17.99.6" evidence="6"/>
<evidence type="ECO:0000256" key="3">
    <source>
        <dbReference type="ARBA" id="ARBA00022694"/>
    </source>
</evidence>
<comment type="cofactor">
    <cofactor evidence="6">
        <name>[4Fe-4S] cluster</name>
        <dbReference type="ChEBI" id="CHEBI:49883"/>
    </cofactor>
    <text evidence="6">Binds 2 [4Fe-4S] clusters per monomer.</text>
</comment>
<dbReference type="GO" id="GO:0046872">
    <property type="term" value="F:metal ion binding"/>
    <property type="evidence" value="ECO:0007669"/>
    <property type="project" value="UniProtKB-KW"/>
</dbReference>
<sequence length="372" mass="41115">MTFAPAKIVAELKSRANALGFEAFGVARADARPDLAHKLSHALEKGWHGDMAWMAETAERRQSPKSLWPETQSIVMVGINYGPEANPLERLKDRNLGNVSVYAQSRDYHDVLKGKLKELAGLLARRAGAQVKVFVDTAPVMEKPLAEAAGLGWQGKHSVLVSRDFGSWLFLGAIFTDAHLPESAPETDHCGSCTRCLDICPTQAFPAPYRLDATKCLAYYNNEYKGQIPLAYRKPMGNRIFGCDDCLAVCPWNKFASRAREAKLQAKAELARLQLSDLLTLDDAQFRQIFAGSPVKRLGSARFLRNCLVAVGNSGDTASIGKVQRLLEHPDPLVRGMAVWALRQLSGPDRLKKIRAQHQTRETDASVLAEWH</sequence>
<reference evidence="8 9" key="1">
    <citation type="journal article" date="2014" name="Int. J. Syst. Evol. Microbiol.">
        <title>Complete genome sequence of Corynebacterium casei LMG S-19264T (=DSM 44701T), isolated from a smear-ripened cheese.</title>
        <authorList>
            <consortium name="US DOE Joint Genome Institute (JGI-PGF)"/>
            <person name="Walter F."/>
            <person name="Albersmeier A."/>
            <person name="Kalinowski J."/>
            <person name="Ruckert C."/>
        </authorList>
    </citation>
    <scope>NUCLEOTIDE SEQUENCE [LARGE SCALE GENOMIC DNA]</scope>
    <source>
        <strain evidence="8 9">CGMCC 1.15896</strain>
    </source>
</reference>
<comment type="subunit">
    <text evidence="6">Monomer.</text>
</comment>
<dbReference type="HAMAP" id="MF_00916">
    <property type="entry name" value="QueG"/>
    <property type="match status" value="1"/>
</dbReference>
<evidence type="ECO:0000313" key="8">
    <source>
        <dbReference type="EMBL" id="GGA37914.1"/>
    </source>
</evidence>
<evidence type="ECO:0000256" key="2">
    <source>
        <dbReference type="ARBA" id="ARBA00022490"/>
    </source>
</evidence>
<feature type="binding site" evidence="6">
    <location>
        <position position="196"/>
    </location>
    <ligand>
        <name>[4Fe-4S] cluster</name>
        <dbReference type="ChEBI" id="CHEBI:49883"/>
        <label>1</label>
    </ligand>
</feature>
<dbReference type="InterPro" id="IPR013542">
    <property type="entry name" value="QueG_DUF1730"/>
</dbReference>
<keyword evidence="6" id="KW-0479">Metal-binding</keyword>
<evidence type="ECO:0000256" key="5">
    <source>
        <dbReference type="ARBA" id="ARBA00023002"/>
    </source>
</evidence>
<dbReference type="Proteomes" id="UP000596977">
    <property type="component" value="Unassembled WGS sequence"/>
</dbReference>
<keyword evidence="6" id="KW-0170">Cobalt</keyword>
<comment type="caution">
    <text evidence="8">The sequence shown here is derived from an EMBL/GenBank/DDBJ whole genome shotgun (WGS) entry which is preliminary data.</text>
</comment>
<name>A0A916VV09_9HYPH</name>
<feature type="active site" description="Proton donor" evidence="6">
    <location>
        <position position="136"/>
    </location>
</feature>
<protein>
    <recommendedName>
        <fullName evidence="6">Epoxyqueuosine reductase</fullName>
        <ecNumber evidence="6">1.17.99.6</ecNumber>
    </recommendedName>
    <alternativeName>
        <fullName evidence="6">Queuosine biosynthesis protein QueG</fullName>
    </alternativeName>
</protein>
<evidence type="ECO:0000256" key="1">
    <source>
        <dbReference type="ARBA" id="ARBA00022485"/>
    </source>
</evidence>
<dbReference type="Pfam" id="PF13484">
    <property type="entry name" value="Fer4_16"/>
    <property type="match status" value="1"/>
</dbReference>
<dbReference type="InterPro" id="IPR017896">
    <property type="entry name" value="4Fe4S_Fe-S-bd"/>
</dbReference>
<dbReference type="InterPro" id="IPR004453">
    <property type="entry name" value="QueG"/>
</dbReference>
<feature type="binding site" evidence="6">
    <location>
        <position position="61"/>
    </location>
    <ligand>
        <name>cob(II)alamin</name>
        <dbReference type="ChEBI" id="CHEBI:16304"/>
    </ligand>
</feature>
<evidence type="ECO:0000256" key="6">
    <source>
        <dbReference type="HAMAP-Rule" id="MF_00916"/>
    </source>
</evidence>
<evidence type="ECO:0000256" key="4">
    <source>
        <dbReference type="ARBA" id="ARBA00022785"/>
    </source>
</evidence>
<dbReference type="Pfam" id="PF08331">
    <property type="entry name" value="QueG_DUF1730"/>
    <property type="match status" value="1"/>
</dbReference>
<comment type="cofactor">
    <cofactor evidence="6">
        <name>cob(II)alamin</name>
        <dbReference type="ChEBI" id="CHEBI:16304"/>
    </cofactor>
</comment>
<comment type="subcellular location">
    <subcellularLocation>
        <location evidence="6">Cytoplasm</location>
    </subcellularLocation>
</comment>